<proteinExistence type="predicted"/>
<dbReference type="Pfam" id="PF06445">
    <property type="entry name" value="GyrI-like"/>
    <property type="match status" value="1"/>
</dbReference>
<evidence type="ECO:0000313" key="2">
    <source>
        <dbReference type="EMBL" id="GAA2586357.1"/>
    </source>
</evidence>
<comment type="caution">
    <text evidence="2">The sequence shown here is derived from an EMBL/GenBank/DDBJ whole genome shotgun (WGS) entry which is preliminary data.</text>
</comment>
<gene>
    <name evidence="2" type="ORF">GCM10010411_18850</name>
</gene>
<protein>
    <submittedName>
        <fullName evidence="2">GyrI-like domain-containing protein</fullName>
    </submittedName>
</protein>
<organism evidence="2 3">
    <name type="scientific">Actinomadura fulvescens</name>
    <dbReference type="NCBI Taxonomy" id="46160"/>
    <lineage>
        <taxon>Bacteria</taxon>
        <taxon>Bacillati</taxon>
        <taxon>Actinomycetota</taxon>
        <taxon>Actinomycetes</taxon>
        <taxon>Streptosporangiales</taxon>
        <taxon>Thermomonosporaceae</taxon>
        <taxon>Actinomadura</taxon>
    </lineage>
</organism>
<dbReference type="RefSeq" id="WP_344539669.1">
    <property type="nucleotide sequence ID" value="NZ_BAAATD010000002.1"/>
</dbReference>
<dbReference type="EMBL" id="BAAATD010000002">
    <property type="protein sequence ID" value="GAA2586357.1"/>
    <property type="molecule type" value="Genomic_DNA"/>
</dbReference>
<feature type="domain" description="AraC effector-binding" evidence="1">
    <location>
        <begin position="4"/>
        <end position="164"/>
    </location>
</feature>
<evidence type="ECO:0000259" key="1">
    <source>
        <dbReference type="SMART" id="SM00871"/>
    </source>
</evidence>
<dbReference type="SMART" id="SM00871">
    <property type="entry name" value="AraC_E_bind"/>
    <property type="match status" value="1"/>
</dbReference>
<sequence>MSIDTPEIKERGEQPYVAVKRWISWTEFPVIADRLPEIIGWLAARGVRPAGAPFFRYVTIGGDQNGEVEAGVPVPAPMEGEGDIHSGVLPAGRYASVAHVGHPDQLVAVTTDLLGWAAKEGLTWDMYEDDEGEHWACRLELYHSDPAVQPDMGKWETELAFKLAG</sequence>
<accession>A0ABN3PKK5</accession>
<dbReference type="InterPro" id="IPR011256">
    <property type="entry name" value="Reg_factor_effector_dom_sf"/>
</dbReference>
<evidence type="ECO:0000313" key="3">
    <source>
        <dbReference type="Proteomes" id="UP001501509"/>
    </source>
</evidence>
<dbReference type="Proteomes" id="UP001501509">
    <property type="component" value="Unassembled WGS sequence"/>
</dbReference>
<dbReference type="Gene3D" id="3.20.80.10">
    <property type="entry name" value="Regulatory factor, effector binding domain"/>
    <property type="match status" value="1"/>
</dbReference>
<name>A0ABN3PKK5_9ACTN</name>
<dbReference type="SUPFAM" id="SSF55136">
    <property type="entry name" value="Probable bacterial effector-binding domain"/>
    <property type="match status" value="1"/>
</dbReference>
<dbReference type="InterPro" id="IPR010499">
    <property type="entry name" value="AraC_E-bd"/>
</dbReference>
<dbReference type="InterPro" id="IPR029442">
    <property type="entry name" value="GyrI-like"/>
</dbReference>
<reference evidence="2 3" key="1">
    <citation type="journal article" date="2019" name="Int. J. Syst. Evol. Microbiol.">
        <title>The Global Catalogue of Microorganisms (GCM) 10K type strain sequencing project: providing services to taxonomists for standard genome sequencing and annotation.</title>
        <authorList>
            <consortium name="The Broad Institute Genomics Platform"/>
            <consortium name="The Broad Institute Genome Sequencing Center for Infectious Disease"/>
            <person name="Wu L."/>
            <person name="Ma J."/>
        </authorList>
    </citation>
    <scope>NUCLEOTIDE SEQUENCE [LARGE SCALE GENOMIC DNA]</scope>
    <source>
        <strain evidence="2 3">JCM 6833</strain>
    </source>
</reference>
<keyword evidence="3" id="KW-1185">Reference proteome</keyword>